<feature type="transmembrane region" description="Helical" evidence="1">
    <location>
        <begin position="131"/>
        <end position="148"/>
    </location>
</feature>
<proteinExistence type="predicted"/>
<evidence type="ECO:0000256" key="1">
    <source>
        <dbReference type="SAM" id="Phobius"/>
    </source>
</evidence>
<name>A0A098EBB7_9ZZZZ</name>
<keyword evidence="1" id="KW-0472">Membrane</keyword>
<gene>
    <name evidence="2" type="ORF">MSIBF_A3620004</name>
</gene>
<feature type="transmembrane region" description="Helical" evidence="1">
    <location>
        <begin position="26"/>
        <end position="45"/>
    </location>
</feature>
<reference evidence="2" key="1">
    <citation type="submission" date="2014-09" db="EMBL/GenBank/DDBJ databases">
        <authorList>
            <person name="Probst J Alexander"/>
        </authorList>
    </citation>
    <scope>NUCLEOTIDE SEQUENCE</scope>
</reference>
<sequence length="162" mass="18172">MDNLNGRNKNSKELTYKDNENKLKNIFIMILFGIPLLLVLIYFAAINSSLAATNITLSVICGGGVCLSYVLLSGKYFVAYKKIKNKQDIWAAGGVAYNKLFTKYKIFYFFIGTICFSGFLIFAIKNNLLESLVFFSFGYLLVLLLAHAHKTKLNIDNALPLS</sequence>
<keyword evidence="1" id="KW-0812">Transmembrane</keyword>
<protein>
    <submittedName>
        <fullName evidence="2">Uncharacterized protein</fullName>
    </submittedName>
</protein>
<evidence type="ECO:0000313" key="2">
    <source>
        <dbReference type="EMBL" id="CEG13297.1"/>
    </source>
</evidence>
<dbReference type="EMBL" id="CCXY01000293">
    <property type="protein sequence ID" value="CEG13297.1"/>
    <property type="molecule type" value="Genomic_DNA"/>
</dbReference>
<accession>A0A098EBB7</accession>
<organism evidence="2">
    <name type="scientific">groundwater metagenome</name>
    <dbReference type="NCBI Taxonomy" id="717931"/>
    <lineage>
        <taxon>unclassified sequences</taxon>
        <taxon>metagenomes</taxon>
        <taxon>ecological metagenomes</taxon>
    </lineage>
</organism>
<keyword evidence="1" id="KW-1133">Transmembrane helix</keyword>
<dbReference type="AlphaFoldDB" id="A0A098EBB7"/>
<feature type="transmembrane region" description="Helical" evidence="1">
    <location>
        <begin position="51"/>
        <end position="72"/>
    </location>
</feature>
<feature type="transmembrane region" description="Helical" evidence="1">
    <location>
        <begin position="106"/>
        <end position="125"/>
    </location>
</feature>